<evidence type="ECO:0000313" key="5">
    <source>
        <dbReference type="Proteomes" id="UP000268016"/>
    </source>
</evidence>
<proteinExistence type="predicted"/>
<organism evidence="4 5">
    <name type="scientific">Histidinibacterium lentulum</name>
    <dbReference type="NCBI Taxonomy" id="2480588"/>
    <lineage>
        <taxon>Bacteria</taxon>
        <taxon>Pseudomonadati</taxon>
        <taxon>Pseudomonadota</taxon>
        <taxon>Alphaproteobacteria</taxon>
        <taxon>Rhodobacterales</taxon>
        <taxon>Paracoccaceae</taxon>
        <taxon>Histidinibacterium</taxon>
    </lineage>
</organism>
<name>A0A3N2R6Y3_9RHOB</name>
<dbReference type="Proteomes" id="UP000268016">
    <property type="component" value="Unassembled WGS sequence"/>
</dbReference>
<dbReference type="AlphaFoldDB" id="A0A3N2R6Y3"/>
<comment type="caution">
    <text evidence="4">The sequence shown here is derived from an EMBL/GenBank/DDBJ whole genome shotgun (WGS) entry which is preliminary data.</text>
</comment>
<keyword evidence="5" id="KW-1185">Reference proteome</keyword>
<evidence type="ECO:0000256" key="1">
    <source>
        <dbReference type="ARBA" id="ARBA00004117"/>
    </source>
</evidence>
<dbReference type="NCBIfam" id="NF009270">
    <property type="entry name" value="PRK12627.1"/>
    <property type="match status" value="1"/>
</dbReference>
<dbReference type="OrthoDB" id="9788334at2"/>
<protein>
    <submittedName>
        <fullName evidence="4">FlgB family protein</fullName>
    </submittedName>
</protein>
<dbReference type="InterPro" id="IPR001444">
    <property type="entry name" value="Flag_bb_rod_N"/>
</dbReference>
<dbReference type="Pfam" id="PF00460">
    <property type="entry name" value="Flg_bb_rod"/>
    <property type="match status" value="1"/>
</dbReference>
<sequence>MKPIEGEAPMHQTLDVFQTAAAMARHAGQRQAVVAQNIANADTPGYRARQIAPFVEVHGKLSATAMRSTRPGHLDPTDAAAGGSATRNTEPAPNGNAVSLEQEMLHAVEVAREHARALTIYRKSMEILRLSLGRR</sequence>
<evidence type="ECO:0000259" key="3">
    <source>
        <dbReference type="Pfam" id="PF00460"/>
    </source>
</evidence>
<reference evidence="4 5" key="1">
    <citation type="submission" date="2018-10" db="EMBL/GenBank/DDBJ databases">
        <title>Histidinibacterium lentulum gen. nov., sp. nov., a marine bacterium from the culture broth of Picochlorum sp. 122.</title>
        <authorList>
            <person name="Wang G."/>
        </authorList>
    </citation>
    <scope>NUCLEOTIDE SEQUENCE [LARGE SCALE GENOMIC DNA]</scope>
    <source>
        <strain evidence="4 5">B17</strain>
    </source>
</reference>
<accession>A0A3N2R6Y3</accession>
<dbReference type="EMBL" id="RDRB01000003">
    <property type="protein sequence ID" value="ROU03252.1"/>
    <property type="molecule type" value="Genomic_DNA"/>
</dbReference>
<evidence type="ECO:0000256" key="2">
    <source>
        <dbReference type="SAM" id="MobiDB-lite"/>
    </source>
</evidence>
<feature type="compositionally biased region" description="Polar residues" evidence="2">
    <location>
        <begin position="85"/>
        <end position="94"/>
    </location>
</feature>
<comment type="subcellular location">
    <subcellularLocation>
        <location evidence="1">Bacterial flagellum basal body</location>
    </subcellularLocation>
</comment>
<dbReference type="GO" id="GO:0009425">
    <property type="term" value="C:bacterial-type flagellum basal body"/>
    <property type="evidence" value="ECO:0007669"/>
    <property type="project" value="UniProtKB-SubCell"/>
</dbReference>
<evidence type="ECO:0000313" key="4">
    <source>
        <dbReference type="EMBL" id="ROU03252.1"/>
    </source>
</evidence>
<feature type="region of interest" description="Disordered" evidence="2">
    <location>
        <begin position="66"/>
        <end position="94"/>
    </location>
</feature>
<gene>
    <name evidence="4" type="ORF">EAT49_08165</name>
</gene>
<feature type="domain" description="Flagellar basal body rod protein N-terminal" evidence="3">
    <location>
        <begin position="29"/>
        <end position="47"/>
    </location>
</feature>